<evidence type="ECO:0000256" key="2">
    <source>
        <dbReference type="SAM" id="MobiDB-lite"/>
    </source>
</evidence>
<proteinExistence type="inferred from homology"/>
<dbReference type="InterPro" id="IPR045857">
    <property type="entry name" value="O16G_dom_2"/>
</dbReference>
<dbReference type="Gene3D" id="3.20.20.80">
    <property type="entry name" value="Glycosidases"/>
    <property type="match status" value="1"/>
</dbReference>
<dbReference type="AlphaFoldDB" id="A0A0J7ZCL5"/>
<feature type="compositionally biased region" description="Low complexity" evidence="2">
    <location>
        <begin position="245"/>
        <end position="261"/>
    </location>
</feature>
<feature type="domain" description="Glycosyl hydrolase family 13 catalytic" evidence="3">
    <location>
        <begin position="44"/>
        <end position="279"/>
    </location>
</feature>
<evidence type="ECO:0000313" key="4">
    <source>
        <dbReference type="EMBL" id="KMS72958.1"/>
    </source>
</evidence>
<evidence type="ECO:0000256" key="1">
    <source>
        <dbReference type="ARBA" id="ARBA00008061"/>
    </source>
</evidence>
<dbReference type="SMART" id="SM00642">
    <property type="entry name" value="Aamy"/>
    <property type="match status" value="1"/>
</dbReference>
<dbReference type="Proteomes" id="UP000037432">
    <property type="component" value="Unassembled WGS sequence"/>
</dbReference>
<name>A0A0J7ZCL5_STRVR</name>
<sequence>MRGRCGPRVPSDRTEPHEQPAPPANDATNDPANESWWRSAVIYQVYIRCFADADGDGDGTGDIAGPRSRLQYLAYLGVEAIWITPWYPSPLADLGYDVSDFRDIHPTYGTLDEARKLITEAHELGLRVILDIVPNHVSNQHAWFQEALAAAPGSPERHRFIFREGRGKNGSEPPNDWHAAFGGPTWIRTPDGQLYLHSLKDLPTTRTSKWHRSGGMRRLAAESTPSHTTAHDRRRPPRTERGSRSPDSPQRPQSASAAPGSELHELGTPGRLLRANHAA</sequence>
<evidence type="ECO:0000259" key="3">
    <source>
        <dbReference type="SMART" id="SM00642"/>
    </source>
</evidence>
<reference evidence="4 5" key="1">
    <citation type="submission" date="2015-06" db="EMBL/GenBank/DDBJ databases">
        <authorList>
            <person name="Ju K.-S."/>
            <person name="Doroghazi J.R."/>
            <person name="Metcalf W.W."/>
        </authorList>
    </citation>
    <scope>NUCLEOTIDE SEQUENCE [LARGE SCALE GENOMIC DNA]</scope>
    <source>
        <strain evidence="4 5">NRRL 3414</strain>
    </source>
</reference>
<dbReference type="GO" id="GO:0009313">
    <property type="term" value="P:oligosaccharide catabolic process"/>
    <property type="evidence" value="ECO:0007669"/>
    <property type="project" value="TreeGrafter"/>
</dbReference>
<dbReference type="PANTHER" id="PTHR10357:SF179">
    <property type="entry name" value="NEUTRAL AND BASIC AMINO ACID TRANSPORT PROTEIN RBAT"/>
    <property type="match status" value="1"/>
</dbReference>
<dbReference type="Gene3D" id="3.90.400.10">
    <property type="entry name" value="Oligo-1,6-glucosidase, Domain 2"/>
    <property type="match status" value="1"/>
</dbReference>
<dbReference type="EMBL" id="LFNT01000023">
    <property type="protein sequence ID" value="KMS72958.1"/>
    <property type="molecule type" value="Genomic_DNA"/>
</dbReference>
<comment type="similarity">
    <text evidence="1">Belongs to the glycosyl hydrolase 13 family.</text>
</comment>
<accession>A0A0J7ZCL5</accession>
<comment type="caution">
    <text evidence="4">The sequence shown here is derived from an EMBL/GenBank/DDBJ whole genome shotgun (WGS) entry which is preliminary data.</text>
</comment>
<protein>
    <recommendedName>
        <fullName evidence="3">Glycosyl hydrolase family 13 catalytic domain-containing protein</fullName>
    </recommendedName>
</protein>
<dbReference type="GO" id="GO:0004556">
    <property type="term" value="F:alpha-amylase activity"/>
    <property type="evidence" value="ECO:0007669"/>
    <property type="project" value="TreeGrafter"/>
</dbReference>
<dbReference type="InterPro" id="IPR017853">
    <property type="entry name" value="GH"/>
</dbReference>
<dbReference type="SUPFAM" id="SSF51445">
    <property type="entry name" value="(Trans)glycosidases"/>
    <property type="match status" value="1"/>
</dbReference>
<dbReference type="PANTHER" id="PTHR10357">
    <property type="entry name" value="ALPHA-AMYLASE FAMILY MEMBER"/>
    <property type="match status" value="1"/>
</dbReference>
<organism evidence="4 5">
    <name type="scientific">Streptomyces viridochromogenes</name>
    <dbReference type="NCBI Taxonomy" id="1938"/>
    <lineage>
        <taxon>Bacteria</taxon>
        <taxon>Bacillati</taxon>
        <taxon>Actinomycetota</taxon>
        <taxon>Actinomycetes</taxon>
        <taxon>Kitasatosporales</taxon>
        <taxon>Streptomycetaceae</taxon>
        <taxon>Streptomyces</taxon>
    </lineage>
</organism>
<dbReference type="PATRIC" id="fig|1938.3.peg.2640"/>
<feature type="region of interest" description="Disordered" evidence="2">
    <location>
        <begin position="205"/>
        <end position="279"/>
    </location>
</feature>
<dbReference type="InterPro" id="IPR006047">
    <property type="entry name" value="GH13_cat_dom"/>
</dbReference>
<dbReference type="Pfam" id="PF00128">
    <property type="entry name" value="Alpha-amylase"/>
    <property type="match status" value="1"/>
</dbReference>
<feature type="region of interest" description="Disordered" evidence="2">
    <location>
        <begin position="1"/>
        <end position="31"/>
    </location>
</feature>
<gene>
    <name evidence="4" type="ORF">ACM01_20850</name>
</gene>
<evidence type="ECO:0000313" key="5">
    <source>
        <dbReference type="Proteomes" id="UP000037432"/>
    </source>
</evidence>